<keyword evidence="2" id="KW-0732">Signal</keyword>
<sequence>MRHGLVILLIGLMAWIAAPQAGMAHAPGAADRTAVAAVSVHHARCPDCAEDILPAEEGMCPHGALCLVFTDMPAPRMTATGRQGAAAWPPIRDSDRLSRAPALDLPPPRPDPAKP</sequence>
<dbReference type="HOGENOM" id="CLU_2104597_0_0_5"/>
<dbReference type="STRING" id="1208324.P73_2881"/>
<evidence type="ECO:0000256" key="1">
    <source>
        <dbReference type="SAM" id="MobiDB-lite"/>
    </source>
</evidence>
<proteinExistence type="predicted"/>
<gene>
    <name evidence="3" type="ORF">P73_2881</name>
</gene>
<evidence type="ECO:0000313" key="4">
    <source>
        <dbReference type="Proteomes" id="UP000031521"/>
    </source>
</evidence>
<feature type="region of interest" description="Disordered" evidence="1">
    <location>
        <begin position="79"/>
        <end position="115"/>
    </location>
</feature>
<name>A0A0B5E3F5_9RHOB</name>
<dbReference type="Proteomes" id="UP000031521">
    <property type="component" value="Chromosome"/>
</dbReference>
<protein>
    <submittedName>
        <fullName evidence="3">Uncharacterized protein</fullName>
    </submittedName>
</protein>
<dbReference type="KEGG" id="cid:P73_2881"/>
<organism evidence="3 4">
    <name type="scientific">Celeribacter indicus</name>
    <dbReference type="NCBI Taxonomy" id="1208324"/>
    <lineage>
        <taxon>Bacteria</taxon>
        <taxon>Pseudomonadati</taxon>
        <taxon>Pseudomonadota</taxon>
        <taxon>Alphaproteobacteria</taxon>
        <taxon>Rhodobacterales</taxon>
        <taxon>Roseobacteraceae</taxon>
        <taxon>Celeribacter</taxon>
    </lineage>
</organism>
<evidence type="ECO:0000256" key="2">
    <source>
        <dbReference type="SAM" id="SignalP"/>
    </source>
</evidence>
<reference evidence="3 4" key="1">
    <citation type="journal article" date="2014" name="Int. J. Syst. Evol. Microbiol.">
        <title>Celeribacter indicus sp. nov., a polycyclic aromatic hydrocarbon-degrading bacterium from deep-sea sediment and reclassification of Huaishuia halophila as Celeribacter halophilus comb. nov.</title>
        <authorList>
            <person name="Lai Q."/>
            <person name="Cao J."/>
            <person name="Yuan J."/>
            <person name="Li F."/>
            <person name="Shao Z."/>
        </authorList>
    </citation>
    <scope>NUCLEOTIDE SEQUENCE [LARGE SCALE GENOMIC DNA]</scope>
    <source>
        <strain evidence="3">P73</strain>
    </source>
</reference>
<keyword evidence="4" id="KW-1185">Reference proteome</keyword>
<dbReference type="EMBL" id="CP004393">
    <property type="protein sequence ID" value="AJE47596.1"/>
    <property type="molecule type" value="Genomic_DNA"/>
</dbReference>
<accession>A0A0B5E3F5</accession>
<feature type="chain" id="PRO_5002114303" evidence="2">
    <location>
        <begin position="25"/>
        <end position="115"/>
    </location>
</feature>
<dbReference type="OrthoDB" id="7867941at2"/>
<dbReference type="AlphaFoldDB" id="A0A0B5E3F5"/>
<dbReference type="RefSeq" id="WP_043870119.1">
    <property type="nucleotide sequence ID" value="NZ_CP004393.1"/>
</dbReference>
<evidence type="ECO:0000313" key="3">
    <source>
        <dbReference type="EMBL" id="AJE47596.1"/>
    </source>
</evidence>
<feature type="signal peptide" evidence="2">
    <location>
        <begin position="1"/>
        <end position="24"/>
    </location>
</feature>
<feature type="compositionally biased region" description="Pro residues" evidence="1">
    <location>
        <begin position="104"/>
        <end position="115"/>
    </location>
</feature>